<name>A0A2R5G9U3_9STRA</name>
<feature type="compositionally biased region" description="Acidic residues" evidence="1">
    <location>
        <begin position="228"/>
        <end position="247"/>
    </location>
</feature>
<dbReference type="InParanoid" id="A0A2R5G9U3"/>
<dbReference type="Proteomes" id="UP000241890">
    <property type="component" value="Unassembled WGS sequence"/>
</dbReference>
<sequence length="401" mass="44679">MQRVLSGVEEMPVFDREGSAESLGSAPSRGARSGEGDAGDAEGNDFVKTAREDGLRLRNDVRDANALLPPRKYRFVGLFEDVTIREITRAPDGQRQENYQPPCVSGCVFLMHNAIIIAGAREDIDESEDGWVPGLVDTEHMQHRFHAGVESAAYPDEELGEDGEFFVKHLGQETTQAIDNTDRGVVASMRLSRLRRSARPKILAGQDDQKSSLEEAGIQQQQQQQHEDADDDDVDESEDDDGHVHDVDDEASMQLLYMLKLDRIKLVSSPASSSTVRFRYALRTSVQNKSTGRVRFSTHIFSIELGFVTPRHCAEFRRQIVLSKVKANVEADFDQQKKSAASSGAANKVRRWNREKMHRPSRPQPHFSGIAMPPRSNIKVVSFADQPLTVLDIPRTLAEGG</sequence>
<proteinExistence type="predicted"/>
<gene>
    <name evidence="2" type="ORF">FCC1311_006522</name>
</gene>
<feature type="region of interest" description="Disordered" evidence="1">
    <location>
        <begin position="1"/>
        <end position="45"/>
    </location>
</feature>
<evidence type="ECO:0000256" key="1">
    <source>
        <dbReference type="SAM" id="MobiDB-lite"/>
    </source>
</evidence>
<evidence type="ECO:0000313" key="2">
    <source>
        <dbReference type="EMBL" id="GBG24434.1"/>
    </source>
</evidence>
<keyword evidence="3" id="KW-1185">Reference proteome</keyword>
<organism evidence="2 3">
    <name type="scientific">Hondaea fermentalgiana</name>
    <dbReference type="NCBI Taxonomy" id="2315210"/>
    <lineage>
        <taxon>Eukaryota</taxon>
        <taxon>Sar</taxon>
        <taxon>Stramenopiles</taxon>
        <taxon>Bigyra</taxon>
        <taxon>Labyrinthulomycetes</taxon>
        <taxon>Thraustochytrida</taxon>
        <taxon>Thraustochytriidae</taxon>
        <taxon>Hondaea</taxon>
    </lineage>
</organism>
<comment type="caution">
    <text evidence="2">The sequence shown here is derived from an EMBL/GenBank/DDBJ whole genome shotgun (WGS) entry which is preliminary data.</text>
</comment>
<protein>
    <submittedName>
        <fullName evidence="2">Uncharacterized protein</fullName>
    </submittedName>
</protein>
<reference evidence="2 3" key="1">
    <citation type="submission" date="2017-12" db="EMBL/GenBank/DDBJ databases">
        <title>Sequencing, de novo assembly and annotation of complete genome of a new Thraustochytrid species, strain FCC1311.</title>
        <authorList>
            <person name="Sedici K."/>
            <person name="Godart F."/>
            <person name="Aiese Cigliano R."/>
            <person name="Sanseverino W."/>
            <person name="Barakat M."/>
            <person name="Ortet P."/>
            <person name="Marechal E."/>
            <person name="Cagnac O."/>
            <person name="Amato A."/>
        </authorList>
    </citation>
    <scope>NUCLEOTIDE SEQUENCE [LARGE SCALE GENOMIC DNA]</scope>
</reference>
<accession>A0A2R5G9U3</accession>
<dbReference type="EMBL" id="BEYU01000005">
    <property type="protein sequence ID" value="GBG24434.1"/>
    <property type="molecule type" value="Genomic_DNA"/>
</dbReference>
<evidence type="ECO:0000313" key="3">
    <source>
        <dbReference type="Proteomes" id="UP000241890"/>
    </source>
</evidence>
<feature type="region of interest" description="Disordered" evidence="1">
    <location>
        <begin position="198"/>
        <end position="247"/>
    </location>
</feature>
<dbReference type="AlphaFoldDB" id="A0A2R5G9U3"/>